<evidence type="ECO:0000256" key="5">
    <source>
        <dbReference type="SAM" id="MobiDB-lite"/>
    </source>
</evidence>
<sequence>MSDQKGNNKQFSDFHLKALSSSIKERKLVFKNVTNAVKSNISNEVWNSISEVLPIVFSRYQDLKSQSYFKDFVKVMMVSKSEACLINFTPILVEYVNTFPHLNISNNLAKSVFFILQVINIIFKVSFKDYNISHANELKQLIELQAILIHLVAISKNSQLCVKAFNTMHDIWINDKGTLEYYGECLKKIDSKPYLLVIESYLLKSMSSTDMNIANKYKEPFLDVFIKEGIACKTRPEQEFIRQCSFTINLVSCDVFKSKLLPPILKSMLRNPEVILECIATVISSITFDLSANAVEITKGFSANIYSQNERARIESADLCKQLALKCSDSTVVSNILNLLFNIYHGSEGKLSTSEQKINILQAIGNFSFNTVTNVDNSQKLAESVIDQFIKVLDNEMHEKTLVHAIQMLTLWCSNLKNSIPKTLIAWFIKGYDKKSSVLSVKLSYMDCMTNIFKNKYSTYAVDVIPLLLKCVEKCSQSSQAPIVTEALYAAYLLLLIINEDPKRNNEIGFTPLWNMVLNSDKALFLSEKFLFQLTDDVLNKICKFSLLVLDMKYDQINGPIEPYLRSIIVSLLLIKSSVRLQSKKNVLNAVSLPGGSKLAASLLNATTQFLECNNDLEIDPKHLVETILILCQNSNIGEEEQKMLAFESLKPSHHPLIESYAPNLWIKIVNRFQLKPSVFIRLYEKKLIKLLIDDYLPTKCMENVLSTITRMNGDTIVPAIIDKVKQQLEECDKYICVTENEYNIYLYPEGELFDKSILAEKENENTMNIKNMKRESKAYSYKEQQEEIMLRKEIEAKKIKEGKLKKPELSAKQKEAIALELEKEATIRNKLKSMNDEILTLVSMMKGIIAGNSLLVAQSLRYLIPGIISNLQSIIAAPHLKKIFLDLAFCAFHSDETKKTKVASKVINNRIKLSNSQINAIAYYTLRKLKPKCIIEDAWLKEDIETATMRLVTLFCDLTKKEEQEFTSPSFCYSFTLIRAVMLDLPFDHELVYDCLLLIKNQSTVRPKATSKAKSNSDLQRPKFLPRIEMFQLLSEIISRTSGSLQEKAILAFLSVADSCSTNEKCDPASRDEILCLLSALQNPSRNVRFTAIKALQKVVDAFPTSKKDNHIILRITKRIWITKFDIYEENRELANELWESSKLEIKINGLLENLLEDVVHPVADVQKAVSIALFSLLKDSPINATNIALKKLLTLYNSKIMKPEDNVELDDWQGRVGVAMALEQLSLLLSDDMVIQLVNFFVSTSLDDKNNVVREHMLKAAVAVVNLHGKNNVDRLMNIFEKFLKKATSSESFDNVRLGVVVCMGSLARHLDSDDPKLKPITNRLLEALSTPSQEVQEAVANCLSPLMSLVKDDASAILKKLLTRLFNSASFGERKGAAHGIAGVIKGLGILSLKQYDIMSTLTEAIQDKKNYKKREGALFAFEMLCSTLGRLFEPYIVHVLPHLLSCFGDNSEYVRTATYDCSKAIMSKLSAHGVKLILPSLLNALEGDSWRTKTGSIELLGAMAYCAPKQLSSCLPSIVPKLIEVLSDSHISVQEAGAQALKVIGSVIRNPEIQAIVPVLLEALQNPSNKTAPCLQILLNTKFVHFIDAPSLALIMPVVQRAFIDRSTETRKMAAQIIGNMYSLTDQKDLTPYLPNIIPGLKNSLLDPVPEVRTVSARALGAMVRGMGETSFQDLLPWLMQTLTSEASSVDRSGAAQGLSEVVGGLGVNKLHKIIATAERTDIAPQVKDGYIMMFIYMPGVFNDDFIPYINQIITPILKALADENEFVRETALKAGQRIVNMYAESAIQLLLPELERGLFDDNWRIRFSSVQLLGDLLYRISGVSGKMSTETASDDDNFGTEHSHKAIIGTLGAERRNRVLAGLYMGRSDVALMVRQAALHVWKVVVTNTPRTLREILPTLFTLLLGCLASTSFDKRQVAARTLGDLVRKLGERVLPDIIPILERGLESEQADQRQGVCIGLSEIMASTSRDMVLTFVDSLVPTVSRALADPLPSVRQAAAKTFDSLHSTVGHRALDDILPSMLNNLNNPDPEIAERTLDGLRQVMAVKSRVVLPYLIPQLTQPPINTKALSILASVAGEALNKYLHKILPALLTALSKTESAAEELVYCQAVVLAVCDDAGTMVDLLLDATQAENVSQKQSALQLLAAFCTHTKADYSSYVPKLLHGIIYQFKDQDEKNLQLAWEALNAVCKSVDTKQSNHLVFEIRQAIKFVMSDFKHLEYLPGFCIPKGADPFVPIFREAILNGSPEIKEQAAQGWGEVVKVAAKEGLTSPVLNMTGPLIRILNERYTWNIKSAILETVALLLAKAGSNLKQFLPQLQTTFLKSLQDPNRQVRLKAANALSHLIVVHSRTETIFVDLHSGVKNSEDITIKETMLQALRGVISPAGDKMSDQVRRTVFMTLREGLGNPEDTIRSGTAGCLGALCKWLSPEQLNVALNDHILIDDPSLDPILRHGRSSALFVALKESPDSVFSSLYSDKVIKTILSHLQADKISIAMNGVRSCGYLFLHLMNIRTIIPSQLLSPFTRLMNQSSNEVKQLVAHICSYLGKSGVTLSPEFQKATIPMLVNGTKEKNCYVKSNSEIALVSVLKLQQGDATLQPGPEMEASLNLLDTGAREALNDVINKKFYFYFLPTNFIDWADWPFVRVEHLSERLLQQLLLYHRHEIYKLQRLRHEVVSNVVFFSNFKCTFEKEYSNISMYKLQSLWLYPIVNRDFHMAMRNNLNSTFKTSSYKQVKRPNVCKAKFKIHKDLICHIQDIHQLVASDKLNKSQDIFSDSVKKRYFAQPLFSSRLPIPPTTNSQFSCSSSEDDELHLDNIDVMDVVLGTKNCELRKDESEINNIIDDIVKYVIDDVKADDLFESTLQDLSCSDISVTDEFDNKTLKKLSASEGDTYHSQYSMSQRNCDHNLSNMHCTENNELSFDKINTLSESPITADLISVQTLQNLEEEFKLGIKNMSTVLSEKSPWVNGSDTQQGINNASQNDNLLVMALTLDHKLTDMKINVILKECIRTSCLTCLFCGQGQIPSAFRCMVHLRKAHNACDYCLETFSNQQSLALHKHELIHKEAISPSKKKKKKKKKGFDYNLPPLNLSSDSDTEKTPRHKPEKHLDSPSPSGNYWDYVSKQKKELVHIALLDHDYTLLSTTNQSEIIKSPPYPDELAAIVNGSENILNNSFNISCQRSSCSSHCNSSSSSSSSCGSNCSCSSSCSSSCDSDKEENKKPIIESPKKHKKKKKEKKIKVLSAKKIANFNLSALESDLESEFSNTDNEEYYDINPVPLHPEINNKEIIPLKQENLVENTSILPKVNSTFIPCVTLPNDNRLKLSEPHQCTNIESQILKNSESIGLPNNEFIITDNHDQKVAPSYLTPPKTKKRSRSSSFTKRQTKRKKLKLKVSKEIPPLSKVVSSIPSPLSLNSSYSTCTPNLSRSLSSSNDTRQSKRQPKKRKFFGYESSDEEKLQNGDSSLLVQPLSLQIPSATKKKQKRKSKPVSPLQLQHTTSKLTQSHQTRPIVDVRISKIVIPPEVADNTDSDSGNLVIELPKFVEQKAVQSTERLYCHCRCPYDEVSEMIACDNPNCRVEWFHFDCVGITVAPK</sequence>
<comment type="similarity">
    <text evidence="1">Belongs to the GCN1 family.</text>
</comment>
<feature type="compositionally biased region" description="Basic and acidic residues" evidence="5">
    <location>
        <begin position="3217"/>
        <end position="3231"/>
    </location>
</feature>
<evidence type="ECO:0000256" key="2">
    <source>
        <dbReference type="ARBA" id="ARBA00022553"/>
    </source>
</evidence>
<feature type="compositionally biased region" description="Basic residues" evidence="5">
    <location>
        <begin position="3232"/>
        <end position="3241"/>
    </location>
</feature>
<dbReference type="InterPro" id="IPR016024">
    <property type="entry name" value="ARM-type_fold"/>
</dbReference>
<dbReference type="SMART" id="SM01349">
    <property type="entry name" value="TOG"/>
    <property type="match status" value="2"/>
</dbReference>
<dbReference type="GO" id="GO:0034198">
    <property type="term" value="P:cellular response to amino acid starvation"/>
    <property type="evidence" value="ECO:0007669"/>
    <property type="project" value="TreeGrafter"/>
</dbReference>
<dbReference type="InterPro" id="IPR034085">
    <property type="entry name" value="TOG"/>
</dbReference>
<dbReference type="InterPro" id="IPR011989">
    <property type="entry name" value="ARM-like"/>
</dbReference>
<dbReference type="SUPFAM" id="SSF57903">
    <property type="entry name" value="FYVE/PHD zinc finger"/>
    <property type="match status" value="1"/>
</dbReference>
<dbReference type="Pfam" id="PF24993">
    <property type="entry name" value="GNC1_N"/>
    <property type="match status" value="1"/>
</dbReference>
<keyword evidence="8" id="KW-1185">Reference proteome</keyword>
<dbReference type="SUPFAM" id="SSF48371">
    <property type="entry name" value="ARM repeat"/>
    <property type="match status" value="6"/>
</dbReference>
<dbReference type="Pfam" id="PF24987">
    <property type="entry name" value="HEAT_EF3_N"/>
    <property type="match status" value="2"/>
</dbReference>
<proteinExistence type="inferred from homology"/>
<feature type="region of interest" description="Disordered" evidence="5">
    <location>
        <begin position="3071"/>
        <end position="3120"/>
    </location>
</feature>
<dbReference type="Pfam" id="PF25801">
    <property type="entry name" value="HEAT_GCN1_C_2"/>
    <property type="match status" value="1"/>
</dbReference>
<dbReference type="InterPro" id="IPR013087">
    <property type="entry name" value="Znf_C2H2_type"/>
</dbReference>
<dbReference type="InterPro" id="IPR021133">
    <property type="entry name" value="HEAT_type_2"/>
</dbReference>
<dbReference type="Gene3D" id="3.30.40.10">
    <property type="entry name" value="Zinc/RING finger domain, C3HC4 (zinc finger)"/>
    <property type="match status" value="1"/>
</dbReference>
<dbReference type="Pfam" id="PF24984">
    <property type="entry name" value="HEAT_EF3_GNC1"/>
    <property type="match status" value="1"/>
</dbReference>
<dbReference type="PANTHER" id="PTHR23346:SF7">
    <property type="entry name" value="STALLED RIBOSOME SENSOR GCN1"/>
    <property type="match status" value="1"/>
</dbReference>
<feature type="region of interest" description="Disordered" evidence="5">
    <location>
        <begin position="3420"/>
        <end position="3466"/>
    </location>
</feature>
<evidence type="ECO:0000256" key="1">
    <source>
        <dbReference type="ARBA" id="ARBA00007366"/>
    </source>
</evidence>
<evidence type="ECO:0000256" key="3">
    <source>
        <dbReference type="ARBA" id="ARBA00022737"/>
    </source>
</evidence>
<feature type="repeat" description="HEAT" evidence="4">
    <location>
        <begin position="1985"/>
        <end position="2022"/>
    </location>
</feature>
<comment type="caution">
    <text evidence="7">The sequence shown here is derived from an EMBL/GenBank/DDBJ whole genome shotgun (WGS) entry which is preliminary data.</text>
</comment>
<dbReference type="InterPro" id="IPR056810">
    <property type="entry name" value="GNC1-like_N"/>
</dbReference>
<dbReference type="Pfam" id="PF23271">
    <property type="entry name" value="HEAT_GCN1"/>
    <property type="match status" value="1"/>
</dbReference>
<evidence type="ECO:0000259" key="6">
    <source>
        <dbReference type="PROSITE" id="PS00028"/>
    </source>
</evidence>
<dbReference type="EMBL" id="VYZN01000014">
    <property type="protein sequence ID" value="KAE9539461.1"/>
    <property type="molecule type" value="Genomic_DNA"/>
</dbReference>
<evidence type="ECO:0000313" key="7">
    <source>
        <dbReference type="EMBL" id="KAE9539461.1"/>
    </source>
</evidence>
<feature type="compositionally biased region" description="Basic residues" evidence="5">
    <location>
        <begin position="3075"/>
        <end position="3084"/>
    </location>
</feature>
<feature type="compositionally biased region" description="Polar residues" evidence="5">
    <location>
        <begin position="3496"/>
        <end position="3510"/>
    </location>
</feature>
<gene>
    <name evidence="7" type="ORF">AGLY_004713</name>
</gene>
<dbReference type="GO" id="GO:0000226">
    <property type="term" value="P:microtubule cytoskeleton organization"/>
    <property type="evidence" value="ECO:0007669"/>
    <property type="project" value="UniProtKB-ARBA"/>
</dbReference>
<dbReference type="GO" id="GO:0006417">
    <property type="term" value="P:regulation of translation"/>
    <property type="evidence" value="ECO:0007669"/>
    <property type="project" value="TreeGrafter"/>
</dbReference>
<name>A0A6G0TUT6_APHGL</name>
<protein>
    <recommendedName>
        <fullName evidence="6">C2H2-type domain-containing protein</fullName>
    </recommendedName>
</protein>
<dbReference type="GO" id="GO:0005829">
    <property type="term" value="C:cytosol"/>
    <property type="evidence" value="ECO:0007669"/>
    <property type="project" value="TreeGrafter"/>
</dbReference>
<dbReference type="PANTHER" id="PTHR23346">
    <property type="entry name" value="TRANSLATIONAL ACTIVATOR GCN1-RELATED"/>
    <property type="match status" value="1"/>
</dbReference>
<keyword evidence="3" id="KW-0677">Repeat</keyword>
<dbReference type="Proteomes" id="UP000475862">
    <property type="component" value="Unassembled WGS sequence"/>
</dbReference>
<dbReference type="FunFam" id="1.25.10.10:FF:000162">
    <property type="entry name" value="GCN1, eIF2 alpha kinase activator homolog"/>
    <property type="match status" value="1"/>
</dbReference>
<feature type="non-terminal residue" evidence="7">
    <location>
        <position position="3597"/>
    </location>
</feature>
<feature type="region of interest" description="Disordered" evidence="5">
    <location>
        <begin position="3480"/>
        <end position="3510"/>
    </location>
</feature>
<feature type="compositionally biased region" description="Basic residues" evidence="5">
    <location>
        <begin position="3442"/>
        <end position="3451"/>
    </location>
</feature>
<dbReference type="FunFam" id="1.25.10.10:FF:000096">
    <property type="entry name" value="eIF-2-alpha kinase activator gcn1"/>
    <property type="match status" value="1"/>
</dbReference>
<feature type="region of interest" description="Disordered" evidence="5">
    <location>
        <begin position="3364"/>
        <end position="3394"/>
    </location>
</feature>
<feature type="compositionally biased region" description="Polar residues" evidence="5">
    <location>
        <begin position="3424"/>
        <end position="3439"/>
    </location>
</feature>
<dbReference type="FunFam" id="1.25.10.10:FF:000090">
    <property type="entry name" value="eIF-2-alpha kinase activator GCN1"/>
    <property type="match status" value="1"/>
</dbReference>
<feature type="region of interest" description="Disordered" evidence="5">
    <location>
        <begin position="3214"/>
        <end position="3241"/>
    </location>
</feature>
<organism evidence="7 8">
    <name type="scientific">Aphis glycines</name>
    <name type="common">Soybean aphid</name>
    <dbReference type="NCBI Taxonomy" id="307491"/>
    <lineage>
        <taxon>Eukaryota</taxon>
        <taxon>Metazoa</taxon>
        <taxon>Ecdysozoa</taxon>
        <taxon>Arthropoda</taxon>
        <taxon>Hexapoda</taxon>
        <taxon>Insecta</taxon>
        <taxon>Pterygota</taxon>
        <taxon>Neoptera</taxon>
        <taxon>Paraneoptera</taxon>
        <taxon>Hemiptera</taxon>
        <taxon>Sternorrhyncha</taxon>
        <taxon>Aphidomorpha</taxon>
        <taxon>Aphidoidea</taxon>
        <taxon>Aphididae</taxon>
        <taxon>Aphidini</taxon>
        <taxon>Aphis</taxon>
        <taxon>Aphis</taxon>
    </lineage>
</organism>
<dbReference type="InterPro" id="IPR011011">
    <property type="entry name" value="Znf_FYVE_PHD"/>
</dbReference>
<keyword evidence="2" id="KW-0597">Phosphoprotein</keyword>
<evidence type="ECO:0000256" key="4">
    <source>
        <dbReference type="PROSITE-ProRule" id="PRU00103"/>
    </source>
</evidence>
<feature type="repeat" description="HEAT" evidence="4">
    <location>
        <begin position="1522"/>
        <end position="1559"/>
    </location>
</feature>
<evidence type="ECO:0000313" key="8">
    <source>
        <dbReference type="Proteomes" id="UP000475862"/>
    </source>
</evidence>
<dbReference type="PROSITE" id="PS00028">
    <property type="entry name" value="ZINC_FINGER_C2H2_1"/>
    <property type="match status" value="1"/>
</dbReference>
<dbReference type="GO" id="GO:0019887">
    <property type="term" value="F:protein kinase regulator activity"/>
    <property type="evidence" value="ECO:0007669"/>
    <property type="project" value="TreeGrafter"/>
</dbReference>
<dbReference type="InterPro" id="IPR057546">
    <property type="entry name" value="HEAT_GCN1"/>
</dbReference>
<dbReference type="CDD" id="cd15505">
    <property type="entry name" value="PHD_ING"/>
    <property type="match status" value="1"/>
</dbReference>
<feature type="compositionally biased region" description="Basic residues" evidence="5">
    <location>
        <begin position="3482"/>
        <end position="3491"/>
    </location>
</feature>
<accession>A0A6G0TUT6</accession>
<dbReference type="Gene3D" id="1.25.10.10">
    <property type="entry name" value="Leucine-rich Repeat Variant"/>
    <property type="match status" value="7"/>
</dbReference>
<reference evidence="7 8" key="1">
    <citation type="submission" date="2019-08" db="EMBL/GenBank/DDBJ databases">
        <title>The genome of the soybean aphid Biotype 1, its phylome, world population structure and adaptation to the North American continent.</title>
        <authorList>
            <person name="Giordano R."/>
            <person name="Donthu R.K."/>
            <person name="Hernandez A.G."/>
            <person name="Wright C.L."/>
            <person name="Zimin A.V."/>
        </authorList>
    </citation>
    <scope>NUCLEOTIDE SEQUENCE [LARGE SCALE GENOMIC DNA]</scope>
    <source>
        <tissue evidence="7">Whole aphids</tissue>
    </source>
</reference>
<dbReference type="InterPro" id="IPR013083">
    <property type="entry name" value="Znf_RING/FYVE/PHD"/>
</dbReference>
<feature type="repeat" description="HEAT" evidence="4">
    <location>
        <begin position="1641"/>
        <end position="1679"/>
    </location>
</feature>
<dbReference type="PROSITE" id="PS50077">
    <property type="entry name" value="HEAT_REPEAT"/>
    <property type="match status" value="3"/>
</dbReference>
<dbReference type="OrthoDB" id="5148094at2759"/>
<feature type="domain" description="C2H2-type" evidence="6">
    <location>
        <begin position="3046"/>
        <end position="3068"/>
    </location>
</feature>